<evidence type="ECO:0000313" key="8">
    <source>
        <dbReference type="EnsemblMetazoa" id="XP_020915255.1"/>
    </source>
</evidence>
<feature type="region of interest" description="Disordered" evidence="7">
    <location>
        <begin position="155"/>
        <end position="177"/>
    </location>
</feature>
<dbReference type="KEGG" id="epa:110252761"/>
<evidence type="ECO:0000256" key="7">
    <source>
        <dbReference type="SAM" id="MobiDB-lite"/>
    </source>
</evidence>
<evidence type="ECO:0000256" key="5">
    <source>
        <dbReference type="ARBA" id="ARBA00022782"/>
    </source>
</evidence>
<evidence type="ECO:0000256" key="4">
    <source>
        <dbReference type="ARBA" id="ARBA00022553"/>
    </source>
</evidence>
<dbReference type="GO" id="GO:0007283">
    <property type="term" value="P:spermatogenesis"/>
    <property type="evidence" value="ECO:0007669"/>
    <property type="project" value="UniProtKB-KW"/>
</dbReference>
<evidence type="ECO:0000256" key="1">
    <source>
        <dbReference type="ARBA" id="ARBA00002540"/>
    </source>
</evidence>
<evidence type="ECO:0000256" key="6">
    <source>
        <dbReference type="ARBA" id="ARBA00022871"/>
    </source>
</evidence>
<dbReference type="GeneID" id="110252761"/>
<dbReference type="Pfam" id="PF06910">
    <property type="entry name" value="MEA1"/>
    <property type="match status" value="1"/>
</dbReference>
<dbReference type="PANTHER" id="PTHR17005">
    <property type="entry name" value="MALE-ENHANCED ANTIGEN-1"/>
    <property type="match status" value="1"/>
</dbReference>
<dbReference type="EnsemblMetazoa" id="XM_021059596.2">
    <property type="protein sequence ID" value="XP_020915255.1"/>
    <property type="gene ID" value="LOC110252761"/>
</dbReference>
<organism evidence="8 9">
    <name type="scientific">Exaiptasia diaphana</name>
    <name type="common">Tropical sea anemone</name>
    <name type="synonym">Aiptasia pulchella</name>
    <dbReference type="NCBI Taxonomy" id="2652724"/>
    <lineage>
        <taxon>Eukaryota</taxon>
        <taxon>Metazoa</taxon>
        <taxon>Cnidaria</taxon>
        <taxon>Anthozoa</taxon>
        <taxon>Hexacorallia</taxon>
        <taxon>Actiniaria</taxon>
        <taxon>Aiptasiidae</taxon>
        <taxon>Exaiptasia</taxon>
    </lineage>
</organism>
<keyword evidence="9" id="KW-1185">Reference proteome</keyword>
<evidence type="ECO:0000256" key="3">
    <source>
        <dbReference type="ARBA" id="ARBA00022473"/>
    </source>
</evidence>
<evidence type="ECO:0000256" key="2">
    <source>
        <dbReference type="ARBA" id="ARBA00022245"/>
    </source>
</evidence>
<keyword evidence="3" id="KW-0217">Developmental protein</keyword>
<dbReference type="OMA" id="MTAEVTH"/>
<sequence>MSKFHNNSNIMTPQISPKDIPQNTSDSESEEEHVVTNINHESSSSEDDDGDIVNEISGYVPLSMNDGNDDNNDHHIQMIEGDSNDAECIESQEVPQTDTATSASVSTDITTEETHINMDNDQIKLIQQVMTNISLPSSSIPEWAKVVPEDRWKNSLLTSLENRTHTKTEPERTDHQE</sequence>
<protein>
    <recommendedName>
        <fullName evidence="2">Male-enhanced antigen 1</fullName>
    </recommendedName>
</protein>
<name>A0A913Y6U2_EXADI</name>
<proteinExistence type="predicted"/>
<evidence type="ECO:0000313" key="9">
    <source>
        <dbReference type="Proteomes" id="UP000887567"/>
    </source>
</evidence>
<feature type="compositionally biased region" description="Polar residues" evidence="7">
    <location>
        <begin position="1"/>
        <end position="26"/>
    </location>
</feature>
<dbReference type="AlphaFoldDB" id="A0A913Y6U2"/>
<feature type="compositionally biased region" description="Basic and acidic residues" evidence="7">
    <location>
        <begin position="162"/>
        <end position="177"/>
    </location>
</feature>
<accession>A0A913Y6U2</accession>
<feature type="region of interest" description="Disordered" evidence="7">
    <location>
        <begin position="1"/>
        <end position="53"/>
    </location>
</feature>
<keyword evidence="5" id="KW-0221">Differentiation</keyword>
<dbReference type="InterPro" id="IPR009685">
    <property type="entry name" value="MEA1"/>
</dbReference>
<keyword evidence="4" id="KW-0597">Phosphoprotein</keyword>
<dbReference type="RefSeq" id="XP_020915255.1">
    <property type="nucleotide sequence ID" value="XM_021059596.2"/>
</dbReference>
<dbReference type="GO" id="GO:0030154">
    <property type="term" value="P:cell differentiation"/>
    <property type="evidence" value="ECO:0007669"/>
    <property type="project" value="UniProtKB-KW"/>
</dbReference>
<comment type="function">
    <text evidence="1">May play an important role in spermatogenesis and/or testis development.</text>
</comment>
<reference evidence="8" key="1">
    <citation type="submission" date="2022-11" db="UniProtKB">
        <authorList>
            <consortium name="EnsemblMetazoa"/>
        </authorList>
    </citation>
    <scope>IDENTIFICATION</scope>
</reference>
<dbReference type="OrthoDB" id="5593200at2759"/>
<dbReference type="Proteomes" id="UP000887567">
    <property type="component" value="Unplaced"/>
</dbReference>
<keyword evidence="6" id="KW-0744">Spermatogenesis</keyword>